<proteinExistence type="predicted"/>
<evidence type="ECO:0000259" key="3">
    <source>
        <dbReference type="PROSITE" id="PS50948"/>
    </source>
</evidence>
<feature type="domain" description="ZP" evidence="4">
    <location>
        <begin position="140"/>
        <end position="373"/>
    </location>
</feature>
<dbReference type="PANTHER" id="PTHR47327:SF1">
    <property type="entry name" value="RE15579P"/>
    <property type="match status" value="1"/>
</dbReference>
<evidence type="ECO:0000313" key="5">
    <source>
        <dbReference type="EMBL" id="GAU87683.1"/>
    </source>
</evidence>
<accession>A0A1D1UMW3</accession>
<feature type="domain" description="Apple" evidence="3">
    <location>
        <begin position="49"/>
        <end position="131"/>
    </location>
</feature>
<dbReference type="PANTHER" id="PTHR47327">
    <property type="entry name" value="FI18240P1-RELATED"/>
    <property type="match status" value="1"/>
</dbReference>
<dbReference type="OrthoDB" id="5775605at2759"/>
<feature type="chain" id="PRO_5008897394" description="ZP domain-containing protein" evidence="2">
    <location>
        <begin position="27"/>
        <end position="495"/>
    </location>
</feature>
<dbReference type="SMART" id="SM00241">
    <property type="entry name" value="ZP"/>
    <property type="match status" value="1"/>
</dbReference>
<reference evidence="5 6" key="1">
    <citation type="journal article" date="2016" name="Nat. Commun.">
        <title>Extremotolerant tardigrade genome and improved radiotolerance of human cultured cells by tardigrade-unique protein.</title>
        <authorList>
            <person name="Hashimoto T."/>
            <person name="Horikawa D.D."/>
            <person name="Saito Y."/>
            <person name="Kuwahara H."/>
            <person name="Kozuka-Hata H."/>
            <person name="Shin-I T."/>
            <person name="Minakuchi Y."/>
            <person name="Ohishi K."/>
            <person name="Motoyama A."/>
            <person name="Aizu T."/>
            <person name="Enomoto A."/>
            <person name="Kondo K."/>
            <person name="Tanaka S."/>
            <person name="Hara Y."/>
            <person name="Koshikawa S."/>
            <person name="Sagara H."/>
            <person name="Miura T."/>
            <person name="Yokobori S."/>
            <person name="Miyagawa K."/>
            <person name="Suzuki Y."/>
            <person name="Kubo T."/>
            <person name="Oyama M."/>
            <person name="Kohara Y."/>
            <person name="Fujiyama A."/>
            <person name="Arakawa K."/>
            <person name="Katayama T."/>
            <person name="Toyoda A."/>
            <person name="Kunieda T."/>
        </authorList>
    </citation>
    <scope>NUCLEOTIDE SEQUENCE [LARGE SCALE GENOMIC DNA]</scope>
    <source>
        <strain evidence="5 6">YOKOZUNA-1</strain>
    </source>
</reference>
<keyword evidence="1" id="KW-1133">Transmembrane helix</keyword>
<keyword evidence="1" id="KW-0472">Membrane</keyword>
<evidence type="ECO:0008006" key="7">
    <source>
        <dbReference type="Google" id="ProtNLM"/>
    </source>
</evidence>
<name>A0A1D1UMW3_RAMVA</name>
<dbReference type="InterPro" id="IPR001507">
    <property type="entry name" value="ZP_dom"/>
</dbReference>
<dbReference type="GO" id="GO:0009653">
    <property type="term" value="P:anatomical structure morphogenesis"/>
    <property type="evidence" value="ECO:0007669"/>
    <property type="project" value="TreeGrafter"/>
</dbReference>
<protein>
    <recommendedName>
        <fullName evidence="7">ZP domain-containing protein</fullName>
    </recommendedName>
</protein>
<dbReference type="Proteomes" id="UP000186922">
    <property type="component" value="Unassembled WGS sequence"/>
</dbReference>
<evidence type="ECO:0000256" key="1">
    <source>
        <dbReference type="SAM" id="Phobius"/>
    </source>
</evidence>
<sequence length="495" mass="55314">MLKRRLLDVEYAVLLPTLCLIFLAEADTITNQTGTPLTHELSDPSADECVSFTRLLGRIKATFAFQSFANVSDLDCQDKCIAAGSCQSFSFGITSAGNTECLLSVYNRRTQPALFDDNGLIQNFNYYEKSREGCMELAFECGPDRIVVQGQSTEPFSGLVYPEGVFDKTCQLDLSKQRNFSLEIPLQGACGTKYIGNGLYENVIIIQWDDLIVTRRDRRFKISCQYDLSDLEISHKPMEIDQITPLEMNLKVPRPDPVIRLINLDANDVNVARVGDNMVFRVELSRASPYGIFARNCKAQGENPSESLDLIDGKGCPIHPEVFPQLQKNGSALETQFLAFRFRKSFQVFYQCTIDYCVDSCIPVDCSGVKSYGKRKREATQITASVPSQSIGNTLVILDEEPEKLITGKSLRARGTSQNASVLYHPTYVTPCESSYQLIAIILAIVSACFFIVLLAMIIYMVVTYRRNRQKSFYAASLSSISGSKEFIHPSLFGH</sequence>
<dbReference type="InterPro" id="IPR052774">
    <property type="entry name" value="Celegans_DevNeuronal_Protein"/>
</dbReference>
<dbReference type="Gene3D" id="3.50.4.10">
    <property type="entry name" value="Hepatocyte Growth Factor"/>
    <property type="match status" value="1"/>
</dbReference>
<evidence type="ECO:0000313" key="6">
    <source>
        <dbReference type="Proteomes" id="UP000186922"/>
    </source>
</evidence>
<dbReference type="EMBL" id="BDGG01000001">
    <property type="protein sequence ID" value="GAU87683.1"/>
    <property type="molecule type" value="Genomic_DNA"/>
</dbReference>
<comment type="caution">
    <text evidence="5">The sequence shown here is derived from an EMBL/GenBank/DDBJ whole genome shotgun (WGS) entry which is preliminary data.</text>
</comment>
<evidence type="ECO:0000259" key="4">
    <source>
        <dbReference type="PROSITE" id="PS51034"/>
    </source>
</evidence>
<feature type="signal peptide" evidence="2">
    <location>
        <begin position="1"/>
        <end position="26"/>
    </location>
</feature>
<dbReference type="STRING" id="947166.A0A1D1UMW3"/>
<feature type="transmembrane region" description="Helical" evidence="1">
    <location>
        <begin position="438"/>
        <end position="463"/>
    </location>
</feature>
<dbReference type="Pfam" id="PF00024">
    <property type="entry name" value="PAN_1"/>
    <property type="match status" value="1"/>
</dbReference>
<dbReference type="PROSITE" id="PS50948">
    <property type="entry name" value="PAN"/>
    <property type="match status" value="1"/>
</dbReference>
<dbReference type="InterPro" id="IPR056953">
    <property type="entry name" value="CUT_N"/>
</dbReference>
<dbReference type="InterPro" id="IPR042235">
    <property type="entry name" value="ZP-C_dom"/>
</dbReference>
<keyword evidence="1" id="KW-0812">Transmembrane</keyword>
<dbReference type="InterPro" id="IPR003609">
    <property type="entry name" value="Pan_app"/>
</dbReference>
<dbReference type="PROSITE" id="PS51034">
    <property type="entry name" value="ZP_2"/>
    <property type="match status" value="1"/>
</dbReference>
<dbReference type="Pfam" id="PF25057">
    <property type="entry name" value="CUT_N"/>
    <property type="match status" value="1"/>
</dbReference>
<organism evidence="5 6">
    <name type="scientific">Ramazzottius varieornatus</name>
    <name type="common">Water bear</name>
    <name type="synonym">Tardigrade</name>
    <dbReference type="NCBI Taxonomy" id="947166"/>
    <lineage>
        <taxon>Eukaryota</taxon>
        <taxon>Metazoa</taxon>
        <taxon>Ecdysozoa</taxon>
        <taxon>Tardigrada</taxon>
        <taxon>Eutardigrada</taxon>
        <taxon>Parachela</taxon>
        <taxon>Hypsibioidea</taxon>
        <taxon>Ramazzottiidae</taxon>
        <taxon>Ramazzottius</taxon>
    </lineage>
</organism>
<dbReference type="AlphaFoldDB" id="A0A1D1UMW3"/>
<keyword evidence="2" id="KW-0732">Signal</keyword>
<keyword evidence="6" id="KW-1185">Reference proteome</keyword>
<evidence type="ECO:0000256" key="2">
    <source>
        <dbReference type="SAM" id="SignalP"/>
    </source>
</evidence>
<dbReference type="Gene3D" id="2.60.40.4100">
    <property type="entry name" value="Zona pellucida, ZP-C domain"/>
    <property type="match status" value="1"/>
</dbReference>
<gene>
    <name evidence="5" type="primary">RvY_00496-1</name>
    <name evidence="5" type="synonym">RvY_00496.1</name>
    <name evidence="5" type="ORF">RvY_00496</name>
</gene>